<keyword evidence="1" id="KW-0472">Membrane</keyword>
<dbReference type="PANTHER" id="PTHR12302">
    <property type="entry name" value="EBNA2 BINDING PROTEIN P100"/>
    <property type="match status" value="1"/>
</dbReference>
<evidence type="ECO:0000313" key="4">
    <source>
        <dbReference type="Proteomes" id="UP000033187"/>
    </source>
</evidence>
<dbReference type="InterPro" id="IPR035437">
    <property type="entry name" value="SNase_OB-fold_sf"/>
</dbReference>
<dbReference type="SUPFAM" id="SSF50199">
    <property type="entry name" value="Staphylococcal nuclease"/>
    <property type="match status" value="1"/>
</dbReference>
<dbReference type="Gene3D" id="2.40.50.90">
    <property type="match status" value="1"/>
</dbReference>
<keyword evidence="4" id="KW-1185">Reference proteome</keyword>
<dbReference type="Pfam" id="PF00565">
    <property type="entry name" value="SNase"/>
    <property type="match status" value="1"/>
</dbReference>
<dbReference type="EMBL" id="LN829119">
    <property type="protein sequence ID" value="CPR18107.1"/>
    <property type="molecule type" value="Genomic_DNA"/>
</dbReference>
<dbReference type="SMART" id="SM00318">
    <property type="entry name" value="SNc"/>
    <property type="match status" value="1"/>
</dbReference>
<dbReference type="InterPro" id="IPR016071">
    <property type="entry name" value="Staphylococal_nuclease_OB-fold"/>
</dbReference>
<dbReference type="AlphaFoldDB" id="A0A0D6JDR7"/>
<feature type="domain" description="TNase-like" evidence="2">
    <location>
        <begin position="42"/>
        <end position="166"/>
    </location>
</feature>
<name>A0A0D6JDR7_9HYPH</name>
<proteinExistence type="predicted"/>
<dbReference type="OrthoDB" id="9805504at2"/>
<dbReference type="PROSITE" id="PS50830">
    <property type="entry name" value="TNASE_3"/>
    <property type="match status" value="1"/>
</dbReference>
<dbReference type="Proteomes" id="UP000033187">
    <property type="component" value="Chromosome 1"/>
</dbReference>
<sequence length="244" mass="27095">MGEIVLLRRATLRVAFALACALIACLTLQILPAKLKARVSGTEAISGAARIIDGDTIEIKGERIRLNGIDAPETSQSCPSRWLGSWRCGDAAGHQLRKIIQMRTVTCEGHERDSYGRLIGTCFVEGRDINAEMVRAGYAWAFTKYSDVYAGEQREAEAAKVGIWTADKPVKPAWDYRKQRWQSAQQTAPAGCAIKGNISHAGHIYHLPWSPWYDRVSIDTGRGERWFCNEAEAIAAGWRAARFE</sequence>
<gene>
    <name evidence="3" type="ORF">YBN1229_v1_1561</name>
</gene>
<accession>A0A0D6JDR7</accession>
<feature type="transmembrane region" description="Helical" evidence="1">
    <location>
        <begin position="12"/>
        <end position="31"/>
    </location>
</feature>
<protein>
    <submittedName>
        <fullName evidence="3">Nuclease (SNase domain protein)</fullName>
    </submittedName>
</protein>
<reference evidence="4" key="1">
    <citation type="submission" date="2015-02" db="EMBL/GenBank/DDBJ databases">
        <authorList>
            <person name="Chooi Y.-H."/>
        </authorList>
    </citation>
    <scope>NUCLEOTIDE SEQUENCE [LARGE SCALE GENOMIC DNA]</scope>
    <source>
        <strain evidence="4">strain Y</strain>
    </source>
</reference>
<evidence type="ECO:0000259" key="2">
    <source>
        <dbReference type="PROSITE" id="PS50830"/>
    </source>
</evidence>
<keyword evidence="1" id="KW-1133">Transmembrane helix</keyword>
<keyword evidence="1" id="KW-0812">Transmembrane</keyword>
<dbReference type="PANTHER" id="PTHR12302:SF26">
    <property type="entry name" value="BLR1266 PROTEIN"/>
    <property type="match status" value="1"/>
</dbReference>
<evidence type="ECO:0000313" key="3">
    <source>
        <dbReference type="EMBL" id="CPR18107.1"/>
    </source>
</evidence>
<dbReference type="RefSeq" id="WP_082101057.1">
    <property type="nucleotide sequence ID" value="NZ_LN829118.1"/>
</dbReference>
<evidence type="ECO:0000256" key="1">
    <source>
        <dbReference type="SAM" id="Phobius"/>
    </source>
</evidence>
<organism evidence="3 4">
    <name type="scientific">Candidatus Filomicrobium marinum</name>
    <dbReference type="NCBI Taxonomy" id="1608628"/>
    <lineage>
        <taxon>Bacteria</taxon>
        <taxon>Pseudomonadati</taxon>
        <taxon>Pseudomonadota</taxon>
        <taxon>Alphaproteobacteria</taxon>
        <taxon>Hyphomicrobiales</taxon>
        <taxon>Hyphomicrobiaceae</taxon>
        <taxon>Filomicrobium</taxon>
    </lineage>
</organism>
<dbReference type="KEGG" id="fil:BN1229_v1_1559"/>
<dbReference type="KEGG" id="fiy:BN1229_v1_1561"/>